<keyword evidence="2" id="KW-0560">Oxidoreductase</keyword>
<dbReference type="InterPro" id="IPR003779">
    <property type="entry name" value="CMD-like"/>
</dbReference>
<gene>
    <name evidence="2" type="ORF">DFO67_13124</name>
</gene>
<dbReference type="Proteomes" id="UP000294489">
    <property type="component" value="Unassembled WGS sequence"/>
</dbReference>
<sequence>MHNHTIRTEEKIMTNHYTLSLNPKSADDADPQAQPMLEQARASLGMVPNMYANLANSPGLLSTYLHGYECFRQDSGFTPAEQEVVFLTVSRENGCHYCMAAHSVIADTQSKVPKEVTDAIRDGSEIPDAKLAAVSTFARAMFQSRGLPQQDDVQAFLDAGYTERHVLEVVLAIAVKTISNYANHLFDTEVDKPFAGRAWKG</sequence>
<accession>A0A4R8FIY7</accession>
<dbReference type="GO" id="GO:0051920">
    <property type="term" value="F:peroxiredoxin activity"/>
    <property type="evidence" value="ECO:0007669"/>
    <property type="project" value="InterPro"/>
</dbReference>
<dbReference type="PANTHER" id="PTHR35446:SF3">
    <property type="entry name" value="CMD DOMAIN-CONTAINING PROTEIN"/>
    <property type="match status" value="1"/>
</dbReference>
<evidence type="ECO:0000259" key="1">
    <source>
        <dbReference type="Pfam" id="PF02627"/>
    </source>
</evidence>
<name>A0A4R8FIY7_9GAMM</name>
<feature type="domain" description="Carboxymuconolactone decarboxylase-like" evidence="1">
    <location>
        <begin position="70"/>
        <end position="123"/>
    </location>
</feature>
<dbReference type="EMBL" id="SOEC01000031">
    <property type="protein sequence ID" value="TDX22141.1"/>
    <property type="molecule type" value="Genomic_DNA"/>
</dbReference>
<dbReference type="PANTHER" id="PTHR35446">
    <property type="entry name" value="SI:CH211-175M2.5"/>
    <property type="match status" value="1"/>
</dbReference>
<dbReference type="InterPro" id="IPR029032">
    <property type="entry name" value="AhpD-like"/>
</dbReference>
<dbReference type="Pfam" id="PF02627">
    <property type="entry name" value="CMD"/>
    <property type="match status" value="1"/>
</dbReference>
<organism evidence="2 3">
    <name type="scientific">Modicisalibacter xianhensis</name>
    <dbReference type="NCBI Taxonomy" id="442341"/>
    <lineage>
        <taxon>Bacteria</taxon>
        <taxon>Pseudomonadati</taxon>
        <taxon>Pseudomonadota</taxon>
        <taxon>Gammaproteobacteria</taxon>
        <taxon>Oceanospirillales</taxon>
        <taxon>Halomonadaceae</taxon>
        <taxon>Modicisalibacter</taxon>
    </lineage>
</organism>
<comment type="caution">
    <text evidence="2">The sequence shown here is derived from an EMBL/GenBank/DDBJ whole genome shotgun (WGS) entry which is preliminary data.</text>
</comment>
<protein>
    <submittedName>
        <fullName evidence="2">Putative peroxidase-related enzyme</fullName>
    </submittedName>
</protein>
<evidence type="ECO:0000313" key="3">
    <source>
        <dbReference type="Proteomes" id="UP000294489"/>
    </source>
</evidence>
<dbReference type="Gene3D" id="1.20.1290.10">
    <property type="entry name" value="AhpD-like"/>
    <property type="match status" value="1"/>
</dbReference>
<dbReference type="AlphaFoldDB" id="A0A4R8FIY7"/>
<keyword evidence="2" id="KW-0575">Peroxidase</keyword>
<reference evidence="2 3" key="1">
    <citation type="submission" date="2019-03" db="EMBL/GenBank/DDBJ databases">
        <title>Freshwater and sediment microbial communities from various areas in North America, analyzing microbe dynamics in response to fracking.</title>
        <authorList>
            <person name="Lamendella R."/>
        </authorList>
    </citation>
    <scope>NUCLEOTIDE SEQUENCE [LARGE SCALE GENOMIC DNA]</scope>
    <source>
        <strain evidence="2 3">6_TX</strain>
    </source>
</reference>
<dbReference type="SUPFAM" id="SSF69118">
    <property type="entry name" value="AhpD-like"/>
    <property type="match status" value="1"/>
</dbReference>
<proteinExistence type="predicted"/>
<evidence type="ECO:0000313" key="2">
    <source>
        <dbReference type="EMBL" id="TDX22141.1"/>
    </source>
</evidence>